<keyword evidence="3" id="KW-1185">Reference proteome</keyword>
<keyword evidence="1" id="KW-0472">Membrane</keyword>
<protein>
    <submittedName>
        <fullName evidence="2">Uncharacterized protein</fullName>
    </submittedName>
</protein>
<gene>
    <name evidence="2" type="ORF">MJO52_19740</name>
</gene>
<feature type="transmembrane region" description="Helical" evidence="1">
    <location>
        <begin position="49"/>
        <end position="69"/>
    </location>
</feature>
<dbReference type="RefSeq" id="WP_252083666.1">
    <property type="nucleotide sequence ID" value="NZ_CP092418.1"/>
</dbReference>
<dbReference type="EMBL" id="CP092418">
    <property type="protein sequence ID" value="USD21267.1"/>
    <property type="molecule type" value="Genomic_DNA"/>
</dbReference>
<organism evidence="2 3">
    <name type="scientific">Microbulbifer variabilis</name>
    <dbReference type="NCBI Taxonomy" id="266805"/>
    <lineage>
        <taxon>Bacteria</taxon>
        <taxon>Pseudomonadati</taxon>
        <taxon>Pseudomonadota</taxon>
        <taxon>Gammaproteobacteria</taxon>
        <taxon>Cellvibrionales</taxon>
        <taxon>Microbulbiferaceae</taxon>
        <taxon>Microbulbifer</taxon>
    </lineage>
</organism>
<evidence type="ECO:0000256" key="1">
    <source>
        <dbReference type="SAM" id="Phobius"/>
    </source>
</evidence>
<accession>A0ABY4VAT7</accession>
<proteinExistence type="predicted"/>
<reference evidence="2" key="1">
    <citation type="submission" date="2022-02" db="EMBL/GenBank/DDBJ databases">
        <title>Coral-associated bacteria.</title>
        <authorList>
            <person name="Tang K."/>
            <person name="Wang X."/>
        </authorList>
    </citation>
    <scope>NUCLEOTIDE SEQUENCE</scope>
    <source>
        <strain evidence="2">SCSIO 43006</strain>
    </source>
</reference>
<dbReference type="Proteomes" id="UP001055658">
    <property type="component" value="Chromosome"/>
</dbReference>
<sequence>MSDYPRALEITFDSVRNVGLAAALLGAAAVIIQAPSLAFNLNWLAYTEAALLAGLSAVLQLLNLGAWFLSMRRLGYNRFWLTLAGGLFMILLMHFYVAVASTSLKGLTFTSMN</sequence>
<feature type="transmembrane region" description="Helical" evidence="1">
    <location>
        <begin position="81"/>
        <end position="104"/>
    </location>
</feature>
<feature type="transmembrane region" description="Helical" evidence="1">
    <location>
        <begin position="20"/>
        <end position="43"/>
    </location>
</feature>
<keyword evidence="1" id="KW-0812">Transmembrane</keyword>
<keyword evidence="1" id="KW-1133">Transmembrane helix</keyword>
<name>A0ABY4VAT7_9GAMM</name>
<evidence type="ECO:0000313" key="2">
    <source>
        <dbReference type="EMBL" id="USD21267.1"/>
    </source>
</evidence>
<evidence type="ECO:0000313" key="3">
    <source>
        <dbReference type="Proteomes" id="UP001055658"/>
    </source>
</evidence>